<name>A0ABN7X8X0_GIGMA</name>
<protein>
    <submittedName>
        <fullName evidence="1">21661_t:CDS:1</fullName>
    </submittedName>
</protein>
<keyword evidence="2" id="KW-1185">Reference proteome</keyword>
<gene>
    <name evidence="1" type="ORF">GMARGA_LOCUS40499</name>
</gene>
<comment type="caution">
    <text evidence="1">The sequence shown here is derived from an EMBL/GenBank/DDBJ whole genome shotgun (WGS) entry which is preliminary data.</text>
</comment>
<feature type="non-terminal residue" evidence="1">
    <location>
        <position position="81"/>
    </location>
</feature>
<reference evidence="1 2" key="1">
    <citation type="submission" date="2021-06" db="EMBL/GenBank/DDBJ databases">
        <authorList>
            <person name="Kallberg Y."/>
            <person name="Tangrot J."/>
            <person name="Rosling A."/>
        </authorList>
    </citation>
    <scope>NUCLEOTIDE SEQUENCE [LARGE SCALE GENOMIC DNA]</scope>
    <source>
        <strain evidence="1 2">120-4 pot B 10/14</strain>
    </source>
</reference>
<feature type="non-terminal residue" evidence="1">
    <location>
        <position position="1"/>
    </location>
</feature>
<organism evidence="1 2">
    <name type="scientific">Gigaspora margarita</name>
    <dbReference type="NCBI Taxonomy" id="4874"/>
    <lineage>
        <taxon>Eukaryota</taxon>
        <taxon>Fungi</taxon>
        <taxon>Fungi incertae sedis</taxon>
        <taxon>Mucoromycota</taxon>
        <taxon>Glomeromycotina</taxon>
        <taxon>Glomeromycetes</taxon>
        <taxon>Diversisporales</taxon>
        <taxon>Gigasporaceae</taxon>
        <taxon>Gigaspora</taxon>
    </lineage>
</organism>
<dbReference type="EMBL" id="CAJVQB010103721">
    <property type="protein sequence ID" value="CAG8850985.1"/>
    <property type="molecule type" value="Genomic_DNA"/>
</dbReference>
<sequence length="81" mass="9379">DLTIYWQLIGKSQTINYFSKQTRNTQVLSGRTDFILTNKEDLIDINIKEKVVNKFELPLSSNCILATSFNFPPSNFNSKFE</sequence>
<proteinExistence type="predicted"/>
<evidence type="ECO:0000313" key="2">
    <source>
        <dbReference type="Proteomes" id="UP000789901"/>
    </source>
</evidence>
<dbReference type="Proteomes" id="UP000789901">
    <property type="component" value="Unassembled WGS sequence"/>
</dbReference>
<evidence type="ECO:0000313" key="1">
    <source>
        <dbReference type="EMBL" id="CAG8850985.1"/>
    </source>
</evidence>
<accession>A0ABN7X8X0</accession>